<feature type="region of interest" description="Disordered" evidence="1">
    <location>
        <begin position="1"/>
        <end position="21"/>
    </location>
</feature>
<proteinExistence type="predicted"/>
<dbReference type="EMBL" id="JACOPO010000003">
    <property type="protein sequence ID" value="MBC5722196.1"/>
    <property type="molecule type" value="Genomic_DNA"/>
</dbReference>
<comment type="caution">
    <text evidence="2">The sequence shown here is derived from an EMBL/GenBank/DDBJ whole genome shotgun (WGS) entry which is preliminary data.</text>
</comment>
<evidence type="ECO:0000313" key="3">
    <source>
        <dbReference type="Proteomes" id="UP000628736"/>
    </source>
</evidence>
<reference evidence="2" key="1">
    <citation type="submission" date="2020-08" db="EMBL/GenBank/DDBJ databases">
        <title>Genome public.</title>
        <authorList>
            <person name="Liu C."/>
            <person name="Sun Q."/>
        </authorList>
    </citation>
    <scope>NUCLEOTIDE SEQUENCE</scope>
    <source>
        <strain evidence="2">NSJ-23</strain>
    </source>
</reference>
<accession>A0A8J6MCT3</accession>
<keyword evidence="3" id="KW-1185">Reference proteome</keyword>
<evidence type="ECO:0000256" key="1">
    <source>
        <dbReference type="SAM" id="MobiDB-lite"/>
    </source>
</evidence>
<protein>
    <submittedName>
        <fullName evidence="2">Uncharacterized protein</fullName>
    </submittedName>
</protein>
<sequence>MDTNQEFSALADKFESGNATNEDREMALRILTNARENFSSMPDSEEKMTGMLETALIIQQLNMELKAP</sequence>
<name>A0A8J6MCT3_9FIRM</name>
<gene>
    <name evidence="2" type="ORF">H8S11_05165</name>
</gene>
<organism evidence="2 3">
    <name type="scientific">Flintibacter hominis</name>
    <dbReference type="NCBI Taxonomy" id="2763048"/>
    <lineage>
        <taxon>Bacteria</taxon>
        <taxon>Bacillati</taxon>
        <taxon>Bacillota</taxon>
        <taxon>Clostridia</taxon>
        <taxon>Eubacteriales</taxon>
        <taxon>Flintibacter</taxon>
    </lineage>
</organism>
<dbReference type="AlphaFoldDB" id="A0A8J6MCT3"/>
<evidence type="ECO:0000313" key="2">
    <source>
        <dbReference type="EMBL" id="MBC5722196.1"/>
    </source>
</evidence>
<dbReference type="Proteomes" id="UP000628736">
    <property type="component" value="Unassembled WGS sequence"/>
</dbReference>
<dbReference type="RefSeq" id="WP_186852445.1">
    <property type="nucleotide sequence ID" value="NZ_JACOPO010000003.1"/>
</dbReference>